<evidence type="ECO:0000313" key="2">
    <source>
        <dbReference type="Proteomes" id="UP000271624"/>
    </source>
</evidence>
<keyword evidence="2" id="KW-1185">Reference proteome</keyword>
<organism evidence="1 2">
    <name type="scientific">Dulcicalothrix desertica PCC 7102</name>
    <dbReference type="NCBI Taxonomy" id="232991"/>
    <lineage>
        <taxon>Bacteria</taxon>
        <taxon>Bacillati</taxon>
        <taxon>Cyanobacteriota</taxon>
        <taxon>Cyanophyceae</taxon>
        <taxon>Nostocales</taxon>
        <taxon>Calotrichaceae</taxon>
        <taxon>Dulcicalothrix</taxon>
    </lineage>
</organism>
<proteinExistence type="predicted"/>
<comment type="caution">
    <text evidence="1">The sequence shown here is derived from an EMBL/GenBank/DDBJ whole genome shotgun (WGS) entry which is preliminary data.</text>
</comment>
<protein>
    <submittedName>
        <fullName evidence="1">Uncharacterized protein</fullName>
    </submittedName>
</protein>
<gene>
    <name evidence="1" type="ORF">DSM106972_035120</name>
</gene>
<dbReference type="EMBL" id="RSCL01000008">
    <property type="protein sequence ID" value="RUT05505.1"/>
    <property type="molecule type" value="Genomic_DNA"/>
</dbReference>
<sequence>MFEPLQPQEFCAKWVPRKSNKKVGRYGYRKECCKLLAELTGYNESSCSNWLTDPSDIPKLAPGYLRLLDIVWEMQIIIPAKDNNSKES</sequence>
<dbReference type="Proteomes" id="UP000271624">
    <property type="component" value="Unassembled WGS sequence"/>
</dbReference>
<dbReference type="OrthoDB" id="574524at2"/>
<evidence type="ECO:0000313" key="1">
    <source>
        <dbReference type="EMBL" id="RUT05505.1"/>
    </source>
</evidence>
<dbReference type="AlphaFoldDB" id="A0A433VHG5"/>
<reference evidence="1" key="2">
    <citation type="journal article" date="2019" name="Genome Biol. Evol.">
        <title>Day and night: Metabolic profiles and evolutionary relationships of six axenic non-marine cyanobacteria.</title>
        <authorList>
            <person name="Will S.E."/>
            <person name="Henke P."/>
            <person name="Boedeker C."/>
            <person name="Huang S."/>
            <person name="Brinkmann H."/>
            <person name="Rohde M."/>
            <person name="Jarek M."/>
            <person name="Friedl T."/>
            <person name="Seufert S."/>
            <person name="Schumacher M."/>
            <person name="Overmann J."/>
            <person name="Neumann-Schaal M."/>
            <person name="Petersen J."/>
        </authorList>
    </citation>
    <scope>NUCLEOTIDE SEQUENCE [LARGE SCALE GENOMIC DNA]</scope>
    <source>
        <strain evidence="1">PCC 7102</strain>
    </source>
</reference>
<accession>A0A433VHG5</accession>
<dbReference type="RefSeq" id="WP_127081984.1">
    <property type="nucleotide sequence ID" value="NZ_RSCL01000008.1"/>
</dbReference>
<name>A0A433VHG5_9CYAN</name>
<reference evidence="1" key="1">
    <citation type="submission" date="2018-12" db="EMBL/GenBank/DDBJ databases">
        <authorList>
            <person name="Will S."/>
            <person name="Neumann-Schaal M."/>
            <person name="Henke P."/>
        </authorList>
    </citation>
    <scope>NUCLEOTIDE SEQUENCE</scope>
    <source>
        <strain evidence="1">PCC 7102</strain>
    </source>
</reference>